<evidence type="ECO:0000313" key="2">
    <source>
        <dbReference type="Proteomes" id="UP000011770"/>
    </source>
</evidence>
<name>M3FTB3_9LEPT</name>
<dbReference type="AlphaFoldDB" id="M3FTB3"/>
<comment type="caution">
    <text evidence="1">The sequence shown here is derived from an EMBL/GenBank/DDBJ whole genome shotgun (WGS) entry which is preliminary data.</text>
</comment>
<organism evidence="1 2">
    <name type="scientific">Leptospira weilii serovar Topaz str. LT2116</name>
    <dbReference type="NCBI Taxonomy" id="1088540"/>
    <lineage>
        <taxon>Bacteria</taxon>
        <taxon>Pseudomonadati</taxon>
        <taxon>Spirochaetota</taxon>
        <taxon>Spirochaetia</taxon>
        <taxon>Leptospirales</taxon>
        <taxon>Leptospiraceae</taxon>
        <taxon>Leptospira</taxon>
    </lineage>
</organism>
<sequence length="108" mass="12613">MDKRKCVRSRWDRICELQRRNFRIGRIGFLEDEQCHHQNIGSSPFTISWKQCHEFKRHFDPATGASISSDVAAPGNTHNLTHKYLDPKINLSEFRQSLCKTYAPQRAP</sequence>
<gene>
    <name evidence="1" type="ORF">LEP1GSC188_1318</name>
</gene>
<evidence type="ECO:0000313" key="1">
    <source>
        <dbReference type="EMBL" id="EMF83522.1"/>
    </source>
</evidence>
<protein>
    <submittedName>
        <fullName evidence="1">Uncharacterized protein</fullName>
    </submittedName>
</protein>
<dbReference type="Proteomes" id="UP000011770">
    <property type="component" value="Unassembled WGS sequence"/>
</dbReference>
<dbReference type="EMBL" id="AHOR02000012">
    <property type="protein sequence ID" value="EMF83522.1"/>
    <property type="molecule type" value="Genomic_DNA"/>
</dbReference>
<accession>M3FTB3</accession>
<proteinExistence type="predicted"/>
<reference evidence="1 2" key="1">
    <citation type="submission" date="2013-01" db="EMBL/GenBank/DDBJ databases">
        <authorList>
            <person name="Harkins D.M."/>
            <person name="Durkin A.S."/>
            <person name="Brinkac L.M."/>
            <person name="Haft D.H."/>
            <person name="Selengut J.D."/>
            <person name="Sanka R."/>
            <person name="DePew J."/>
            <person name="Purushe J."/>
            <person name="Tulsiani S.M."/>
            <person name="Graham G.C."/>
            <person name="Burns M.-A."/>
            <person name="Dohnt M.F."/>
            <person name="Smythe L.D."/>
            <person name="McKay D.B."/>
            <person name="Craig S.B."/>
            <person name="Vinetz J.M."/>
            <person name="Sutton G.G."/>
            <person name="Nierman W.C."/>
            <person name="Fouts D.E."/>
        </authorList>
    </citation>
    <scope>NUCLEOTIDE SEQUENCE [LARGE SCALE GENOMIC DNA]</scope>
    <source>
        <strain evidence="1 2">LT2116</strain>
    </source>
</reference>